<reference evidence="2" key="1">
    <citation type="submission" date="2020-07" db="EMBL/GenBank/DDBJ databases">
        <authorList>
            <person name="Ferguson B K."/>
        </authorList>
    </citation>
    <scope>NUCLEOTIDE SEQUENCE</scope>
    <source>
        <strain evidence="2">L06</strain>
    </source>
</reference>
<name>A0A6V7JIR8_9HYME</name>
<feature type="region of interest" description="Disordered" evidence="1">
    <location>
        <begin position="1"/>
        <end position="40"/>
    </location>
</feature>
<organism evidence="2">
    <name type="scientific">Bracon brevicornis</name>
    <dbReference type="NCBI Taxonomy" id="1563983"/>
    <lineage>
        <taxon>Eukaryota</taxon>
        <taxon>Metazoa</taxon>
        <taxon>Ecdysozoa</taxon>
        <taxon>Arthropoda</taxon>
        <taxon>Hexapoda</taxon>
        <taxon>Insecta</taxon>
        <taxon>Pterygota</taxon>
        <taxon>Neoptera</taxon>
        <taxon>Endopterygota</taxon>
        <taxon>Hymenoptera</taxon>
        <taxon>Apocrita</taxon>
        <taxon>Ichneumonoidea</taxon>
        <taxon>Braconidae</taxon>
        <taxon>Braconinae</taxon>
        <taxon>Bracon</taxon>
    </lineage>
</organism>
<feature type="compositionally biased region" description="Polar residues" evidence="1">
    <location>
        <begin position="1"/>
        <end position="13"/>
    </location>
</feature>
<evidence type="ECO:0000313" key="2">
    <source>
        <dbReference type="EMBL" id="CAD1551422.1"/>
    </source>
</evidence>
<protein>
    <submittedName>
        <fullName evidence="2">Uncharacterized protein</fullName>
    </submittedName>
</protein>
<accession>A0A6V7JIR8</accession>
<dbReference type="AlphaFoldDB" id="A0A6V7JIR8"/>
<evidence type="ECO:0000256" key="1">
    <source>
        <dbReference type="SAM" id="MobiDB-lite"/>
    </source>
</evidence>
<sequence length="152" mass="17643">MNSPGASEIMNRSTSDRRLNRSRSKSPNRSQFVETPERSRSADKFNAVMTMFLSLSKKVDRMGWTLVGITGKIDHLETCLARPGLNQHEESADEEDDIKIDFPIETKKNFYRFDLRLKDDKIYRNRIRKCIARIIPKPKDTKSIFGERTCSN</sequence>
<gene>
    <name evidence="2" type="ORF">BBRV_LOCUS52672</name>
</gene>
<dbReference type="EMBL" id="CADCXW020000017">
    <property type="protein sequence ID" value="CAD1551422.1"/>
    <property type="molecule type" value="Genomic_DNA"/>
</dbReference>
<proteinExistence type="predicted"/>